<protein>
    <recommendedName>
        <fullName evidence="4 7">Flagellar hook-associated protein 1</fullName>
        <shortName evidence="7">HAP1</shortName>
    </recommendedName>
</protein>
<keyword evidence="5 7" id="KW-0964">Secreted</keyword>
<keyword evidence="12" id="KW-1185">Reference proteome</keyword>
<sequence length="538" mass="58106">MGSTFHGLEVARRGMTAQQSALYTTGHNIANANTPGYTRQRVNFIQTEPYPAPSMNRPQIPGQMGTGVEAGSIQRVREGFLDVQYRGESNKLGYWEARSSDISRMEDIFTEIGGSGLSKVMDQFWQSLQDVSVNPENEGARAVVRQRGIAVADTFHYLNDSLHQVRNEIGSQIGVSVNEVNSILEQVAKVNTQINEIEPHGYLPNDLYDKRDQLVDQLSKQMAVKVTPVKPDLTQTNASPLAEGSYTISFMHEGVEYKLVEGSSFDKLSVEGGTDIDGDGVAETPGATFTSFKVTGSLNGDQTINAGSGNEASLPLGKLKALVESYGYGTTDPQKGLYPQMIDNMDRLAYSFGTLFNTVHQAGYGIGTDNTGKSFFDGLGTDHKGAAKSIKLHADIENDLKNIAISTENGESGNGLHAINLANLNNINLANGSIPLEGMAAIALPAGILQNGTLKTNYSGWVGKLGVDGQQAVRMQQNTDVLLQSVETRRQSISAVSLDEEMTNMIKFQHAYNAAARNMTVIDEMLDKIINGLGVGGR</sequence>
<dbReference type="InterPro" id="IPR002371">
    <property type="entry name" value="FlgK"/>
</dbReference>
<dbReference type="Pfam" id="PF22638">
    <property type="entry name" value="FlgK_D1"/>
    <property type="match status" value="1"/>
</dbReference>
<evidence type="ECO:0000313" key="12">
    <source>
        <dbReference type="Proteomes" id="UP000809829"/>
    </source>
</evidence>
<keyword evidence="11" id="KW-0969">Cilium</keyword>
<feature type="domain" description="Flagellar basal-body/hook protein C-terminal" evidence="9">
    <location>
        <begin position="493"/>
        <end position="531"/>
    </location>
</feature>
<dbReference type="NCBIfam" id="TIGR02492">
    <property type="entry name" value="flgK_ends"/>
    <property type="match status" value="1"/>
</dbReference>
<gene>
    <name evidence="7" type="primary">flgK</name>
    <name evidence="11" type="ORF">JOC83_003321</name>
</gene>
<comment type="similarity">
    <text evidence="3 7">Belongs to the flagella basal body rod proteins family.</text>
</comment>
<evidence type="ECO:0000256" key="4">
    <source>
        <dbReference type="ARBA" id="ARBA00016244"/>
    </source>
</evidence>
<dbReference type="InterPro" id="IPR010930">
    <property type="entry name" value="Flg_bb/hook_C_dom"/>
</dbReference>
<dbReference type="PRINTS" id="PR01005">
    <property type="entry name" value="FLGHOOKAP1"/>
</dbReference>
<reference evidence="11 12" key="1">
    <citation type="submission" date="2021-01" db="EMBL/GenBank/DDBJ databases">
        <title>Genomic Encyclopedia of Type Strains, Phase IV (KMG-IV): sequencing the most valuable type-strain genomes for metagenomic binning, comparative biology and taxonomic classification.</title>
        <authorList>
            <person name="Goeker M."/>
        </authorList>
    </citation>
    <scope>NUCLEOTIDE SEQUENCE [LARGE SCALE GENOMIC DNA]</scope>
    <source>
        <strain evidence="11 12">DSM 104297</strain>
    </source>
</reference>
<feature type="domain" description="Flagellar hook-associated protein FlgK helical" evidence="10">
    <location>
        <begin position="103"/>
        <end position="376"/>
    </location>
</feature>
<dbReference type="RefSeq" id="WP_205188469.1">
    <property type="nucleotide sequence ID" value="NZ_JAFBFC010000007.1"/>
</dbReference>
<accession>A0ABS2R138</accession>
<keyword evidence="6 7" id="KW-0975">Bacterial flagellum</keyword>
<keyword evidence="11" id="KW-0966">Cell projection</keyword>
<dbReference type="PANTHER" id="PTHR30033:SF1">
    <property type="entry name" value="FLAGELLAR HOOK-ASSOCIATED PROTEIN 1"/>
    <property type="match status" value="1"/>
</dbReference>
<evidence type="ECO:0000256" key="5">
    <source>
        <dbReference type="ARBA" id="ARBA00022525"/>
    </source>
</evidence>
<evidence type="ECO:0000256" key="6">
    <source>
        <dbReference type="ARBA" id="ARBA00023143"/>
    </source>
</evidence>
<dbReference type="Pfam" id="PF06429">
    <property type="entry name" value="Flg_bbr_C"/>
    <property type="match status" value="1"/>
</dbReference>
<comment type="caution">
    <text evidence="11">The sequence shown here is derived from an EMBL/GenBank/DDBJ whole genome shotgun (WGS) entry which is preliminary data.</text>
</comment>
<dbReference type="Pfam" id="PF00460">
    <property type="entry name" value="Flg_bb_rod"/>
    <property type="match status" value="1"/>
</dbReference>
<evidence type="ECO:0000256" key="1">
    <source>
        <dbReference type="ARBA" id="ARBA00004365"/>
    </source>
</evidence>
<feature type="domain" description="Flagellar basal body rod protein N-terminal" evidence="8">
    <location>
        <begin position="8"/>
        <end position="38"/>
    </location>
</feature>
<dbReference type="InterPro" id="IPR053927">
    <property type="entry name" value="FlgK_helical"/>
</dbReference>
<dbReference type="Proteomes" id="UP000809829">
    <property type="component" value="Unassembled WGS sequence"/>
</dbReference>
<evidence type="ECO:0000259" key="8">
    <source>
        <dbReference type="Pfam" id="PF00460"/>
    </source>
</evidence>
<comment type="subcellular location">
    <subcellularLocation>
        <location evidence="1 7">Bacterial flagellum</location>
    </subcellularLocation>
    <subcellularLocation>
        <location evidence="2 7">Secreted</location>
    </subcellularLocation>
</comment>
<evidence type="ECO:0000259" key="10">
    <source>
        <dbReference type="Pfam" id="PF22638"/>
    </source>
</evidence>
<evidence type="ECO:0000256" key="2">
    <source>
        <dbReference type="ARBA" id="ARBA00004613"/>
    </source>
</evidence>
<evidence type="ECO:0000256" key="7">
    <source>
        <dbReference type="RuleBase" id="RU362065"/>
    </source>
</evidence>
<organism evidence="11 12">
    <name type="scientific">Priestia iocasae</name>
    <dbReference type="NCBI Taxonomy" id="2291674"/>
    <lineage>
        <taxon>Bacteria</taxon>
        <taxon>Bacillati</taxon>
        <taxon>Bacillota</taxon>
        <taxon>Bacilli</taxon>
        <taxon>Bacillales</taxon>
        <taxon>Bacillaceae</taxon>
        <taxon>Priestia</taxon>
    </lineage>
</organism>
<proteinExistence type="inferred from homology"/>
<keyword evidence="11" id="KW-0282">Flagellum</keyword>
<dbReference type="PANTHER" id="PTHR30033">
    <property type="entry name" value="FLAGELLAR HOOK-ASSOCIATED PROTEIN 1"/>
    <property type="match status" value="1"/>
</dbReference>
<dbReference type="EMBL" id="JAFBFC010000007">
    <property type="protein sequence ID" value="MBM7704464.1"/>
    <property type="molecule type" value="Genomic_DNA"/>
</dbReference>
<dbReference type="SUPFAM" id="SSF64518">
    <property type="entry name" value="Phase 1 flagellin"/>
    <property type="match status" value="1"/>
</dbReference>
<dbReference type="InterPro" id="IPR001444">
    <property type="entry name" value="Flag_bb_rod_N"/>
</dbReference>
<evidence type="ECO:0000259" key="9">
    <source>
        <dbReference type="Pfam" id="PF06429"/>
    </source>
</evidence>
<evidence type="ECO:0000313" key="11">
    <source>
        <dbReference type="EMBL" id="MBM7704464.1"/>
    </source>
</evidence>
<name>A0ABS2R138_9BACI</name>
<evidence type="ECO:0000256" key="3">
    <source>
        <dbReference type="ARBA" id="ARBA00009677"/>
    </source>
</evidence>